<dbReference type="InParanoid" id="C5LSJ7"/>
<dbReference type="OrthoDB" id="338970at2759"/>
<dbReference type="OMA" id="CATTESG"/>
<gene>
    <name evidence="2" type="ORF">Pmar_PMAR017096</name>
</gene>
<dbReference type="EMBL" id="GG685191">
    <property type="protein sequence ID" value="EER00238.1"/>
    <property type="molecule type" value="Genomic_DNA"/>
</dbReference>
<keyword evidence="3" id="KW-1185">Reference proteome</keyword>
<feature type="region of interest" description="Disordered" evidence="1">
    <location>
        <begin position="824"/>
        <end position="844"/>
    </location>
</feature>
<dbReference type="PANTHER" id="PTHR10350">
    <property type="entry name" value="NUCLEAR PORE COMPLEX PROTEIN NUP155"/>
    <property type="match status" value="1"/>
</dbReference>
<dbReference type="GO" id="GO:0036228">
    <property type="term" value="P:protein localization to nuclear inner membrane"/>
    <property type="evidence" value="ECO:0007669"/>
    <property type="project" value="TreeGrafter"/>
</dbReference>
<dbReference type="Gene3D" id="1.20.58.1780">
    <property type="match status" value="1"/>
</dbReference>
<dbReference type="Proteomes" id="UP000007800">
    <property type="component" value="Unassembled WGS sequence"/>
</dbReference>
<evidence type="ECO:0000313" key="3">
    <source>
        <dbReference type="Proteomes" id="UP000007800"/>
    </source>
</evidence>
<dbReference type="InterPro" id="IPR004870">
    <property type="entry name" value="Nucleoporin_Nup155"/>
</dbReference>
<sequence length="1066" mass="113677">MASLSFHRPASGHAAAAGAGGGFGNVEYDSLPCEVDGALRAVEAGIAIDETAGDMQSLLLYGGGGSITGTSTYTVFGDYSRPPAITEDTQELHQYVSAGESWATPDEEGEWERMGVISELGRQWKSRGSTVVIWDPLKCGHDVVEFKVSDDPDDSVTALCVTGWRDSVALAVADMNTNLQHTRHQGRKWIMAVSTVTSVYLLVLSVSDAAQSLQPPIRYASVSLPGEATEDEANRFVCLCGTPGGAIYAGACDGSIWEIEYVTESELWRQQQASQKHGGADCSRRSGVALVGTVSQTRPFSSHLPGIFRSVVSRVVTLSGPVAQVAFDTSRSLLYALGSDTHDGGGRDITVLRIDPKDGVRHVADVLHSSILTALRNMGTAAYGGSRVARARAFFSSARKNNAADIVEIFPIPYAKGGDICLLAVLRGGSRVYLRIWGYESPTHSGLYHRQLVDPAKRIPSRLVVGLVRPPDRSPILSVRSCATTESGSVTMLDECGTVVVVTPDYSALARRCVGGAGAIGAMLEGYTVIDGGGAGLTHVFTRDGIDKADPEMPNDLCKQGQPEDTPEAVVLVGATSFCRLQMVRPIDRLFRILAAQNIHLLRDFVTRYTAVETASLIWQLLTTHNLKSGGAAKRLARRDMSSGPGEVYAALTGGGRSGPSASPRGSFQGLSSGDGSGMQGSLDASGISSLGGGAGDSLFMDGEETAEDRRSWAAHKAACVSAAEQALFSPDIASKLGFIDPFGSTAANMADNAAFGGNLALGAGTLQRTALGSLSQSVRMPTAEGTAVIDSSLSPRLRGLCLYISRLVRPFWKTPLMSLQEVPVSGGTKRRRQDEEGRSGDTQTVLRPVLSLRQRQRAKHTLTAVSKLLEQYSTGLSEVGELPCVRQLITLMQVASQGLELLQLLGEGGGSRRADATAEMRKQQTDTLMSMRDMYFNTTITNPDVCRPLVANLIQLGLLSEGTARRRFPALVPPLRLMGPQGREVGQAQLPDGRTPGRDLETMNLTPNSEPQQGFSANWASLPTAADRYVQWTGVNPPATRNHVLGRSKGGNSLDLWMNKSRQHS</sequence>
<protein>
    <submittedName>
        <fullName evidence="2">Uncharacterized protein</fullName>
    </submittedName>
</protein>
<accession>C5LSJ7</accession>
<organism evidence="3">
    <name type="scientific">Perkinsus marinus (strain ATCC 50983 / TXsc)</name>
    <dbReference type="NCBI Taxonomy" id="423536"/>
    <lineage>
        <taxon>Eukaryota</taxon>
        <taxon>Sar</taxon>
        <taxon>Alveolata</taxon>
        <taxon>Perkinsozoa</taxon>
        <taxon>Perkinsea</taxon>
        <taxon>Perkinsida</taxon>
        <taxon>Perkinsidae</taxon>
        <taxon>Perkinsus</taxon>
    </lineage>
</organism>
<dbReference type="RefSeq" id="XP_002767520.1">
    <property type="nucleotide sequence ID" value="XM_002767474.1"/>
</dbReference>
<evidence type="ECO:0000256" key="1">
    <source>
        <dbReference type="SAM" id="MobiDB-lite"/>
    </source>
</evidence>
<dbReference type="AlphaFoldDB" id="C5LSJ7"/>
<proteinExistence type="predicted"/>
<feature type="region of interest" description="Disordered" evidence="1">
    <location>
        <begin position="647"/>
        <end position="680"/>
    </location>
</feature>
<dbReference type="GO" id="GO:0006405">
    <property type="term" value="P:RNA export from nucleus"/>
    <property type="evidence" value="ECO:0007669"/>
    <property type="project" value="TreeGrafter"/>
</dbReference>
<dbReference type="GO" id="GO:0000972">
    <property type="term" value="P:transcription-dependent tethering of RNA polymerase II gene DNA at nuclear periphery"/>
    <property type="evidence" value="ECO:0007669"/>
    <property type="project" value="TreeGrafter"/>
</dbReference>
<dbReference type="GO" id="GO:0017056">
    <property type="term" value="F:structural constituent of nuclear pore"/>
    <property type="evidence" value="ECO:0007669"/>
    <property type="project" value="InterPro"/>
</dbReference>
<dbReference type="PANTHER" id="PTHR10350:SF6">
    <property type="entry name" value="NUCLEAR PORE COMPLEX PROTEIN NUP155"/>
    <property type="match status" value="1"/>
</dbReference>
<dbReference type="GO" id="GO:0006606">
    <property type="term" value="P:protein import into nucleus"/>
    <property type="evidence" value="ECO:0007669"/>
    <property type="project" value="TreeGrafter"/>
</dbReference>
<feature type="region of interest" description="Disordered" evidence="1">
    <location>
        <begin position="1041"/>
        <end position="1066"/>
    </location>
</feature>
<dbReference type="GeneID" id="9049980"/>
<reference evidence="2 3" key="1">
    <citation type="submission" date="2008-07" db="EMBL/GenBank/DDBJ databases">
        <authorList>
            <person name="El-Sayed N."/>
            <person name="Caler E."/>
            <person name="Inman J."/>
            <person name="Amedeo P."/>
            <person name="Hass B."/>
            <person name="Wortman J."/>
        </authorList>
    </citation>
    <scope>NUCLEOTIDE SEQUENCE [LARGE SCALE GENOMIC DNA]</scope>
    <source>
        <strain evidence="3">ATCC 50983 / TXsc</strain>
    </source>
</reference>
<name>C5LSJ7_PERM5</name>
<dbReference type="GO" id="GO:0044611">
    <property type="term" value="C:nuclear pore inner ring"/>
    <property type="evidence" value="ECO:0007669"/>
    <property type="project" value="TreeGrafter"/>
</dbReference>
<evidence type="ECO:0000313" key="2">
    <source>
        <dbReference type="EMBL" id="EER00238.1"/>
    </source>
</evidence>